<evidence type="ECO:0000313" key="1">
    <source>
        <dbReference type="EMBL" id="MEW9503386.1"/>
    </source>
</evidence>
<keyword evidence="2" id="KW-1185">Reference proteome</keyword>
<proteinExistence type="predicted"/>
<reference evidence="1 2" key="1">
    <citation type="journal article" date="1979" name="Int. J. Syst. Evol. Microbiol.">
        <title>Bacillus globisporus subsp. marinus subsp. nov.</title>
        <authorList>
            <person name="Liu H."/>
        </authorList>
    </citation>
    <scope>NUCLEOTIDE SEQUENCE [LARGE SCALE GENOMIC DNA]</scope>
    <source>
        <strain evidence="1 2">DSM 1297</strain>
    </source>
</reference>
<name>A0ABV3Q7Q7_9BACL</name>
<sequence length="64" mass="7444">MKDVEAFRKDKIELLEEGLVIDGGDNTEMLKTVKTILFDCDKEFSGQDALIYDYLYDQFEEADE</sequence>
<evidence type="ECO:0000313" key="2">
    <source>
        <dbReference type="Proteomes" id="UP001556040"/>
    </source>
</evidence>
<dbReference type="Proteomes" id="UP001556040">
    <property type="component" value="Unassembled WGS sequence"/>
</dbReference>
<dbReference type="RefSeq" id="WP_367780872.1">
    <property type="nucleotide sequence ID" value="NZ_JBFMIA010000041.1"/>
</dbReference>
<comment type="caution">
    <text evidence="1">The sequence shown here is derived from an EMBL/GenBank/DDBJ whole genome shotgun (WGS) entry which is preliminary data.</text>
</comment>
<gene>
    <name evidence="1" type="ORF">AB1471_16595</name>
</gene>
<accession>A0ABV3Q7Q7</accession>
<dbReference type="EMBL" id="JBFMIA010000041">
    <property type="protein sequence ID" value="MEW9503386.1"/>
    <property type="molecule type" value="Genomic_DNA"/>
</dbReference>
<protein>
    <submittedName>
        <fullName evidence="1">Uncharacterized protein</fullName>
    </submittedName>
</protein>
<organism evidence="1 2">
    <name type="scientific">Jeotgalibacillus marinus</name>
    <dbReference type="NCBI Taxonomy" id="86667"/>
    <lineage>
        <taxon>Bacteria</taxon>
        <taxon>Bacillati</taxon>
        <taxon>Bacillota</taxon>
        <taxon>Bacilli</taxon>
        <taxon>Bacillales</taxon>
        <taxon>Caryophanaceae</taxon>
        <taxon>Jeotgalibacillus</taxon>
    </lineage>
</organism>